<dbReference type="EMBL" id="GBRH01164504">
    <property type="protein sequence ID" value="JAE33392.1"/>
    <property type="molecule type" value="Transcribed_RNA"/>
</dbReference>
<evidence type="ECO:0000313" key="2">
    <source>
        <dbReference type="EMBL" id="JAE33392.1"/>
    </source>
</evidence>
<protein>
    <submittedName>
        <fullName evidence="2">Uncharacterized protein</fullName>
    </submittedName>
</protein>
<sequence length="40" mass="4450">MRSAASDLLQVFVRCVSLINASGSVAVTMWYYKKKLDLQG</sequence>
<feature type="transmembrane region" description="Helical" evidence="1">
    <location>
        <begin position="12"/>
        <end position="32"/>
    </location>
</feature>
<keyword evidence="1" id="KW-1133">Transmembrane helix</keyword>
<keyword evidence="1" id="KW-0812">Transmembrane</keyword>
<accession>A0A0A9H9G2</accession>
<name>A0A0A9H9G2_ARUDO</name>
<dbReference type="AlphaFoldDB" id="A0A0A9H9G2"/>
<proteinExistence type="predicted"/>
<keyword evidence="1" id="KW-0472">Membrane</keyword>
<evidence type="ECO:0000256" key="1">
    <source>
        <dbReference type="SAM" id="Phobius"/>
    </source>
</evidence>
<reference evidence="2" key="2">
    <citation type="journal article" date="2015" name="Data Brief">
        <title>Shoot transcriptome of the giant reed, Arundo donax.</title>
        <authorList>
            <person name="Barrero R.A."/>
            <person name="Guerrero F.D."/>
            <person name="Moolhuijzen P."/>
            <person name="Goolsby J.A."/>
            <person name="Tidwell J."/>
            <person name="Bellgard S.E."/>
            <person name="Bellgard M.I."/>
        </authorList>
    </citation>
    <scope>NUCLEOTIDE SEQUENCE</scope>
    <source>
        <tissue evidence="2">Shoot tissue taken approximately 20 cm above the soil surface</tissue>
    </source>
</reference>
<reference evidence="2" key="1">
    <citation type="submission" date="2014-09" db="EMBL/GenBank/DDBJ databases">
        <authorList>
            <person name="Magalhaes I.L.F."/>
            <person name="Oliveira U."/>
            <person name="Santos F.R."/>
            <person name="Vidigal T.H.D.A."/>
            <person name="Brescovit A.D."/>
            <person name="Santos A.J."/>
        </authorList>
    </citation>
    <scope>NUCLEOTIDE SEQUENCE</scope>
    <source>
        <tissue evidence="2">Shoot tissue taken approximately 20 cm above the soil surface</tissue>
    </source>
</reference>
<organism evidence="2">
    <name type="scientific">Arundo donax</name>
    <name type="common">Giant reed</name>
    <name type="synonym">Donax arundinaceus</name>
    <dbReference type="NCBI Taxonomy" id="35708"/>
    <lineage>
        <taxon>Eukaryota</taxon>
        <taxon>Viridiplantae</taxon>
        <taxon>Streptophyta</taxon>
        <taxon>Embryophyta</taxon>
        <taxon>Tracheophyta</taxon>
        <taxon>Spermatophyta</taxon>
        <taxon>Magnoliopsida</taxon>
        <taxon>Liliopsida</taxon>
        <taxon>Poales</taxon>
        <taxon>Poaceae</taxon>
        <taxon>PACMAD clade</taxon>
        <taxon>Arundinoideae</taxon>
        <taxon>Arundineae</taxon>
        <taxon>Arundo</taxon>
    </lineage>
</organism>